<organism evidence="7 8">
    <name type="scientific">Actinocorallia aurantiaca</name>
    <dbReference type="NCBI Taxonomy" id="46204"/>
    <lineage>
        <taxon>Bacteria</taxon>
        <taxon>Bacillati</taxon>
        <taxon>Actinomycetota</taxon>
        <taxon>Actinomycetes</taxon>
        <taxon>Streptosporangiales</taxon>
        <taxon>Thermomonosporaceae</taxon>
        <taxon>Actinocorallia</taxon>
    </lineage>
</organism>
<sequence>MSAVEPEDRRPPDEDRDDPAPARVRTRSGGRSERVRRAVGEAVLAFLAEGKITFTTVEVAERAGVSRRTLYRWWPTHDDLLVEALSLHVRKVEPPDTGSWESDVRAFAHLVASFAADPVDLAMSGLMAGRRHPDFNALVIDQYRPVLDAWRQMVARAAARGEAGDAHSPETVVTMLVAPLFLGPLMLGRRPRDAEIDKMVDLILAATRP</sequence>
<evidence type="ECO:0000256" key="4">
    <source>
        <dbReference type="PROSITE-ProRule" id="PRU00335"/>
    </source>
</evidence>
<dbReference type="InterPro" id="IPR036271">
    <property type="entry name" value="Tet_transcr_reg_TetR-rel_C_sf"/>
</dbReference>
<evidence type="ECO:0000313" key="7">
    <source>
        <dbReference type="EMBL" id="GAA2727499.1"/>
    </source>
</evidence>
<dbReference type="PANTHER" id="PTHR30055:SF148">
    <property type="entry name" value="TETR-FAMILY TRANSCRIPTIONAL REGULATOR"/>
    <property type="match status" value="1"/>
</dbReference>
<proteinExistence type="predicted"/>
<protein>
    <submittedName>
        <fullName evidence="7">TetR/AcrR family transcriptional regulator</fullName>
    </submittedName>
</protein>
<name>A0ABP6GPB1_9ACTN</name>
<dbReference type="Gene3D" id="1.10.10.60">
    <property type="entry name" value="Homeodomain-like"/>
    <property type="match status" value="1"/>
</dbReference>
<evidence type="ECO:0000256" key="1">
    <source>
        <dbReference type="ARBA" id="ARBA00023015"/>
    </source>
</evidence>
<feature type="region of interest" description="Disordered" evidence="5">
    <location>
        <begin position="1"/>
        <end position="32"/>
    </location>
</feature>
<evidence type="ECO:0000256" key="2">
    <source>
        <dbReference type="ARBA" id="ARBA00023125"/>
    </source>
</evidence>
<reference evidence="8" key="1">
    <citation type="journal article" date="2019" name="Int. J. Syst. Evol. Microbiol.">
        <title>The Global Catalogue of Microorganisms (GCM) 10K type strain sequencing project: providing services to taxonomists for standard genome sequencing and annotation.</title>
        <authorList>
            <consortium name="The Broad Institute Genomics Platform"/>
            <consortium name="The Broad Institute Genome Sequencing Center for Infectious Disease"/>
            <person name="Wu L."/>
            <person name="Ma J."/>
        </authorList>
    </citation>
    <scope>NUCLEOTIDE SEQUENCE [LARGE SCALE GENOMIC DNA]</scope>
    <source>
        <strain evidence="8">JCM 8201</strain>
    </source>
</reference>
<dbReference type="Gene3D" id="1.10.357.10">
    <property type="entry name" value="Tetracycline Repressor, domain 2"/>
    <property type="match status" value="1"/>
</dbReference>
<evidence type="ECO:0000259" key="6">
    <source>
        <dbReference type="PROSITE" id="PS50977"/>
    </source>
</evidence>
<keyword evidence="1" id="KW-0805">Transcription regulation</keyword>
<dbReference type="InterPro" id="IPR011075">
    <property type="entry name" value="TetR_C"/>
</dbReference>
<keyword evidence="8" id="KW-1185">Reference proteome</keyword>
<evidence type="ECO:0000313" key="8">
    <source>
        <dbReference type="Proteomes" id="UP001501842"/>
    </source>
</evidence>
<dbReference type="SUPFAM" id="SSF48498">
    <property type="entry name" value="Tetracyclin repressor-like, C-terminal domain"/>
    <property type="match status" value="1"/>
</dbReference>
<dbReference type="PANTHER" id="PTHR30055">
    <property type="entry name" value="HTH-TYPE TRANSCRIPTIONAL REGULATOR RUTR"/>
    <property type="match status" value="1"/>
</dbReference>
<dbReference type="Pfam" id="PF00440">
    <property type="entry name" value="TetR_N"/>
    <property type="match status" value="1"/>
</dbReference>
<dbReference type="InterPro" id="IPR009057">
    <property type="entry name" value="Homeodomain-like_sf"/>
</dbReference>
<feature type="domain" description="HTH tetR-type" evidence="6">
    <location>
        <begin position="32"/>
        <end position="92"/>
    </location>
</feature>
<gene>
    <name evidence="7" type="ORF">GCM10010439_33620</name>
</gene>
<keyword evidence="2 4" id="KW-0238">DNA-binding</keyword>
<feature type="compositionally biased region" description="Basic and acidic residues" evidence="5">
    <location>
        <begin position="1"/>
        <end position="13"/>
    </location>
</feature>
<keyword evidence="3" id="KW-0804">Transcription</keyword>
<dbReference type="EMBL" id="BAAATZ010000012">
    <property type="protein sequence ID" value="GAA2727499.1"/>
    <property type="molecule type" value="Genomic_DNA"/>
</dbReference>
<dbReference type="Proteomes" id="UP001501842">
    <property type="component" value="Unassembled WGS sequence"/>
</dbReference>
<feature type="DNA-binding region" description="H-T-H motif" evidence="4">
    <location>
        <begin position="55"/>
        <end position="74"/>
    </location>
</feature>
<dbReference type="SUPFAM" id="SSF46689">
    <property type="entry name" value="Homeodomain-like"/>
    <property type="match status" value="1"/>
</dbReference>
<dbReference type="InterPro" id="IPR050109">
    <property type="entry name" value="HTH-type_TetR-like_transc_reg"/>
</dbReference>
<evidence type="ECO:0000256" key="3">
    <source>
        <dbReference type="ARBA" id="ARBA00023163"/>
    </source>
</evidence>
<evidence type="ECO:0000256" key="5">
    <source>
        <dbReference type="SAM" id="MobiDB-lite"/>
    </source>
</evidence>
<dbReference type="PROSITE" id="PS50977">
    <property type="entry name" value="HTH_TETR_2"/>
    <property type="match status" value="1"/>
</dbReference>
<accession>A0ABP6GPB1</accession>
<dbReference type="Pfam" id="PF16859">
    <property type="entry name" value="TetR_C_11"/>
    <property type="match status" value="1"/>
</dbReference>
<dbReference type="InterPro" id="IPR001647">
    <property type="entry name" value="HTH_TetR"/>
</dbReference>
<comment type="caution">
    <text evidence="7">The sequence shown here is derived from an EMBL/GenBank/DDBJ whole genome shotgun (WGS) entry which is preliminary data.</text>
</comment>